<dbReference type="RefSeq" id="WP_136901369.1">
    <property type="nucleotide sequence ID" value="NZ_SUME01000004.1"/>
</dbReference>
<gene>
    <name evidence="1" type="ORF">FAZ15_11015</name>
</gene>
<dbReference type="EMBL" id="SUME01000004">
    <property type="protein sequence ID" value="TJZ60522.1"/>
    <property type="molecule type" value="Genomic_DNA"/>
</dbReference>
<reference evidence="1 2" key="1">
    <citation type="submission" date="2019-04" db="EMBL/GenBank/DDBJ databases">
        <title>Sphingobacterium olei sp. nov., isolated from oil-contaminated soil.</title>
        <authorList>
            <person name="Liu B."/>
        </authorList>
    </citation>
    <scope>NUCLEOTIDE SEQUENCE [LARGE SCALE GENOMIC DNA]</scope>
    <source>
        <strain evidence="1 2">HAL-9</strain>
    </source>
</reference>
<organism evidence="1 2">
    <name type="scientific">Sphingobacterium olei</name>
    <dbReference type="NCBI Taxonomy" id="2571155"/>
    <lineage>
        <taxon>Bacteria</taxon>
        <taxon>Pseudomonadati</taxon>
        <taxon>Bacteroidota</taxon>
        <taxon>Sphingobacteriia</taxon>
        <taxon>Sphingobacteriales</taxon>
        <taxon>Sphingobacteriaceae</taxon>
        <taxon>Sphingobacterium</taxon>
    </lineage>
</organism>
<evidence type="ECO:0000313" key="1">
    <source>
        <dbReference type="EMBL" id="TJZ60522.1"/>
    </source>
</evidence>
<evidence type="ECO:0000313" key="2">
    <source>
        <dbReference type="Proteomes" id="UP000306808"/>
    </source>
</evidence>
<dbReference type="Gene3D" id="2.60.40.10">
    <property type="entry name" value="Immunoglobulins"/>
    <property type="match status" value="1"/>
</dbReference>
<dbReference type="Proteomes" id="UP000306808">
    <property type="component" value="Unassembled WGS sequence"/>
</dbReference>
<dbReference type="InterPro" id="IPR036116">
    <property type="entry name" value="FN3_sf"/>
</dbReference>
<name>A0A4U0P1Z1_9SPHI</name>
<accession>A0A4U0P1Z1</accession>
<dbReference type="CDD" id="cd00063">
    <property type="entry name" value="FN3"/>
    <property type="match status" value="1"/>
</dbReference>
<protein>
    <recommendedName>
        <fullName evidence="3">Fibronectin type III domain-containing protein</fullName>
    </recommendedName>
</protein>
<proteinExistence type="predicted"/>
<evidence type="ECO:0008006" key="3">
    <source>
        <dbReference type="Google" id="ProtNLM"/>
    </source>
</evidence>
<dbReference type="SUPFAM" id="SSF49265">
    <property type="entry name" value="Fibronectin type III"/>
    <property type="match status" value="1"/>
</dbReference>
<sequence length="203" mass="23294">MSKPTLRFHNISPSRLDMYAEQILTSMGKNVDIFETPDPSLDKLQHALNEFRQAVSDASYRDKRAMLVRGQKQVALQDIIRLLSFYVSKIAKGNESIILAAGFIPSKEPQPAGATPKAENLMAIPEIGTNQIKLRVKPWKSARMYQFEYRKKEEQGDWEIYFSVKSRCTIENLERFAEYEFRVAYVAADPARIYSDLVSCYVV</sequence>
<dbReference type="AlphaFoldDB" id="A0A4U0P1Z1"/>
<comment type="caution">
    <text evidence="1">The sequence shown here is derived from an EMBL/GenBank/DDBJ whole genome shotgun (WGS) entry which is preliminary data.</text>
</comment>
<keyword evidence="2" id="KW-1185">Reference proteome</keyword>
<dbReference type="OrthoDB" id="703469at2"/>
<dbReference type="InterPro" id="IPR003961">
    <property type="entry name" value="FN3_dom"/>
</dbReference>
<dbReference type="InterPro" id="IPR013783">
    <property type="entry name" value="Ig-like_fold"/>
</dbReference>